<sequence length="138" mass="15873">MTITDGGGILERSTRMVDLTPDEIPMPQERLGLLPGCSGKAYSDWLQARGDELGSGVAWRHWTRSQPEERRRPSGGSGRTTSVTWRQLTDEQRRLIASFLPMGKYGPYPERLRNQFEHAMWRFAAGAQWREISRRVRN</sequence>
<organism evidence="2 3">
    <name type="scientific">Streptomyces sporangiiformans</name>
    <dbReference type="NCBI Taxonomy" id="2315329"/>
    <lineage>
        <taxon>Bacteria</taxon>
        <taxon>Bacillati</taxon>
        <taxon>Actinomycetota</taxon>
        <taxon>Actinomycetes</taxon>
        <taxon>Kitasatosporales</taxon>
        <taxon>Streptomycetaceae</taxon>
        <taxon>Streptomyces</taxon>
    </lineage>
</organism>
<dbReference type="AlphaFoldDB" id="A0A505DRZ9"/>
<evidence type="ECO:0000313" key="3">
    <source>
        <dbReference type="Proteomes" id="UP000317378"/>
    </source>
</evidence>
<proteinExistence type="predicted"/>
<dbReference type="Proteomes" id="UP000317378">
    <property type="component" value="Unassembled WGS sequence"/>
</dbReference>
<evidence type="ECO:0000256" key="1">
    <source>
        <dbReference type="SAM" id="MobiDB-lite"/>
    </source>
</evidence>
<gene>
    <name evidence="2" type="ORF">FGD71_001225</name>
</gene>
<feature type="region of interest" description="Disordered" evidence="1">
    <location>
        <begin position="60"/>
        <end position="83"/>
    </location>
</feature>
<name>A0A505DRZ9_9ACTN</name>
<protein>
    <submittedName>
        <fullName evidence="2">Transposase</fullName>
    </submittedName>
</protein>
<reference evidence="2 3" key="1">
    <citation type="submission" date="2019-06" db="EMBL/GenBank/DDBJ databases">
        <title>Streptomyces sporangiiformans sp. nov., a novel actinomycete isolated from soil in Mount Song.</title>
        <authorList>
            <person name="Han L."/>
        </authorList>
    </citation>
    <scope>NUCLEOTIDE SEQUENCE [LARGE SCALE GENOMIC DNA]</scope>
    <source>
        <strain evidence="2 3">NEAU-SSA 1</strain>
    </source>
</reference>
<dbReference type="EMBL" id="VCHX02000026">
    <property type="protein sequence ID" value="TPQ24010.1"/>
    <property type="molecule type" value="Genomic_DNA"/>
</dbReference>
<evidence type="ECO:0000313" key="2">
    <source>
        <dbReference type="EMBL" id="TPQ24010.1"/>
    </source>
</evidence>
<accession>A0A505DRZ9</accession>
<comment type="caution">
    <text evidence="2">The sequence shown here is derived from an EMBL/GenBank/DDBJ whole genome shotgun (WGS) entry which is preliminary data.</text>
</comment>
<keyword evidence="3" id="KW-1185">Reference proteome</keyword>